<comment type="caution">
    <text evidence="2">The sequence shown here is derived from an EMBL/GenBank/DDBJ whole genome shotgun (WGS) entry which is preliminary data.</text>
</comment>
<organism evidence="2">
    <name type="scientific">Rhizobium leguminosarum</name>
    <dbReference type="NCBI Taxonomy" id="384"/>
    <lineage>
        <taxon>Bacteria</taxon>
        <taxon>Pseudomonadati</taxon>
        <taxon>Pseudomonadota</taxon>
        <taxon>Alphaproteobacteria</taxon>
        <taxon>Hyphomicrobiales</taxon>
        <taxon>Rhizobiaceae</taxon>
        <taxon>Rhizobium/Agrobacterium group</taxon>
        <taxon>Rhizobium</taxon>
    </lineage>
</organism>
<evidence type="ECO:0000313" key="2">
    <source>
        <dbReference type="EMBL" id="OAP92371.1"/>
    </source>
</evidence>
<proteinExistence type="predicted"/>
<dbReference type="SUPFAM" id="SSF55729">
    <property type="entry name" value="Acyl-CoA N-acyltransferases (Nat)"/>
    <property type="match status" value="1"/>
</dbReference>
<dbReference type="CDD" id="cd04301">
    <property type="entry name" value="NAT_SF"/>
    <property type="match status" value="1"/>
</dbReference>
<name>A0A179BML7_RHILE</name>
<feature type="domain" description="N-acetyltransferase" evidence="1">
    <location>
        <begin position="16"/>
        <end position="148"/>
    </location>
</feature>
<dbReference type="Pfam" id="PF00583">
    <property type="entry name" value="Acetyltransf_1"/>
    <property type="match status" value="1"/>
</dbReference>
<dbReference type="GO" id="GO:0016747">
    <property type="term" value="F:acyltransferase activity, transferring groups other than amino-acyl groups"/>
    <property type="evidence" value="ECO:0007669"/>
    <property type="project" value="InterPro"/>
</dbReference>
<keyword evidence="2" id="KW-0808">Transferase</keyword>
<dbReference type="PROSITE" id="PS51186">
    <property type="entry name" value="GNAT"/>
    <property type="match status" value="1"/>
</dbReference>
<dbReference type="InterPro" id="IPR000182">
    <property type="entry name" value="GNAT_dom"/>
</dbReference>
<reference evidence="2" key="1">
    <citation type="submission" date="2016-04" db="EMBL/GenBank/DDBJ databases">
        <title>Fast-growing isolate from the root nodules of Vavilovia formosa.</title>
        <authorList>
            <person name="Kimeklis A."/>
            <person name="Safronova V."/>
            <person name="Belimov A."/>
            <person name="Andronov E."/>
        </authorList>
    </citation>
    <scope>NUCLEOTIDE SEQUENCE [LARGE SCALE GENOMIC DNA]</scope>
    <source>
        <strain evidence="2">Vaf-46</strain>
    </source>
</reference>
<evidence type="ECO:0000259" key="1">
    <source>
        <dbReference type="PROSITE" id="PS51186"/>
    </source>
</evidence>
<gene>
    <name evidence="2" type="ORF">A4U53_03720</name>
</gene>
<protein>
    <submittedName>
        <fullName evidence="2">GCN5 family acetyltransferase</fullName>
    </submittedName>
</protein>
<dbReference type="Gene3D" id="3.40.630.30">
    <property type="match status" value="1"/>
</dbReference>
<dbReference type="InterPro" id="IPR016181">
    <property type="entry name" value="Acyl_CoA_acyltransferase"/>
</dbReference>
<dbReference type="AlphaFoldDB" id="A0A179BML7"/>
<dbReference type="EMBL" id="LWBS01000327">
    <property type="protein sequence ID" value="OAP92371.1"/>
    <property type="molecule type" value="Genomic_DNA"/>
</dbReference>
<accession>A0A179BML7</accession>
<sequence length="148" mass="15991">MTFRIERLVQKHIGGAAVVLVNAYALPPWNESWSLEAAAENVTYVLETPRSIALAAVDGSKVLGIALGIRQRRHTGPVIYLDELSVQPDAQGKGIGTALLSAMFETATAEGCSSVWLISKRGGALSEFYQRCEFAMRSDLSLYSRSSG</sequence>